<reference evidence="1" key="1">
    <citation type="submission" date="2013-07" db="EMBL/GenBank/DDBJ databases">
        <title>The genome of an arbuscular mycorrhizal fungus provides insights into the evolution of the oldest plant symbiosis.</title>
        <authorList>
            <consortium name="DOE Joint Genome Institute"/>
            <person name="Tisserant E."/>
            <person name="Malbreil M."/>
            <person name="Kuo A."/>
            <person name="Kohler A."/>
            <person name="Symeonidi A."/>
            <person name="Balestrini R."/>
            <person name="Charron P."/>
            <person name="Duensing N."/>
            <person name="Frei-dit-Frey N."/>
            <person name="Gianinazzi-Pearson V."/>
            <person name="Gilbert B."/>
            <person name="Handa Y."/>
            <person name="Hijri M."/>
            <person name="Kaul R."/>
            <person name="Kawaguchi M."/>
            <person name="Krajinski F."/>
            <person name="Lammers P."/>
            <person name="Lapierre D."/>
            <person name="Masclaux F.G."/>
            <person name="Murat C."/>
            <person name="Morin E."/>
            <person name="Ndikumana S."/>
            <person name="Pagni M."/>
            <person name="Petitpierre D."/>
            <person name="Requena N."/>
            <person name="Rosikiewicz P."/>
            <person name="Riley R."/>
            <person name="Saito K."/>
            <person name="San Clemente H."/>
            <person name="Shapiro H."/>
            <person name="van Tuinen D."/>
            <person name="Becard G."/>
            <person name="Bonfante P."/>
            <person name="Paszkowski U."/>
            <person name="Shachar-Hill Y."/>
            <person name="Young J.P."/>
            <person name="Sanders I.R."/>
            <person name="Henrissat B."/>
            <person name="Rensing S.A."/>
            <person name="Grigoriev I.V."/>
            <person name="Corradi N."/>
            <person name="Roux C."/>
            <person name="Martin F."/>
        </authorList>
    </citation>
    <scope>NUCLEOTIDE SEQUENCE</scope>
    <source>
        <strain evidence="1">DAOM 197198</strain>
    </source>
</reference>
<dbReference type="AlphaFoldDB" id="U9TAC1"/>
<name>U9TAC1_RHIID</name>
<dbReference type="EMBL" id="KI293524">
    <property type="protein sequence ID" value="ESA05070.1"/>
    <property type="molecule type" value="Genomic_DNA"/>
</dbReference>
<dbReference type="HOGENOM" id="CLU_3125772_0_0_1"/>
<accession>U9TAC1</accession>
<protein>
    <submittedName>
        <fullName evidence="1">Uncharacterized protein</fullName>
    </submittedName>
</protein>
<sequence>MEFKEKRHIANEGLKKLIDFTFNIVNKLHSENKKHLNQIVQLAVDKMKYL</sequence>
<proteinExistence type="predicted"/>
<organism evidence="1">
    <name type="scientific">Rhizophagus irregularis (strain DAOM 181602 / DAOM 197198 / MUCL 43194)</name>
    <name type="common">Arbuscular mycorrhizal fungus</name>
    <name type="synonym">Glomus intraradices</name>
    <dbReference type="NCBI Taxonomy" id="747089"/>
    <lineage>
        <taxon>Eukaryota</taxon>
        <taxon>Fungi</taxon>
        <taxon>Fungi incertae sedis</taxon>
        <taxon>Mucoromycota</taxon>
        <taxon>Glomeromycotina</taxon>
        <taxon>Glomeromycetes</taxon>
        <taxon>Glomerales</taxon>
        <taxon>Glomeraceae</taxon>
        <taxon>Rhizophagus</taxon>
    </lineage>
</organism>
<gene>
    <name evidence="1" type="ORF">GLOINDRAFT_36005</name>
</gene>
<evidence type="ECO:0000313" key="1">
    <source>
        <dbReference type="EMBL" id="ESA05070.1"/>
    </source>
</evidence>